<comment type="subcellular location">
    <subcellularLocation>
        <location evidence="1">Cell envelope</location>
    </subcellularLocation>
</comment>
<dbReference type="PROSITE" id="PS51257">
    <property type="entry name" value="PROKAR_LIPOPROTEIN"/>
    <property type="match status" value="1"/>
</dbReference>
<dbReference type="GO" id="GO:1901678">
    <property type="term" value="P:iron coordination entity transport"/>
    <property type="evidence" value="ECO:0007669"/>
    <property type="project" value="UniProtKB-ARBA"/>
</dbReference>
<dbReference type="Proteomes" id="UP000287872">
    <property type="component" value="Unassembled WGS sequence"/>
</dbReference>
<evidence type="ECO:0000256" key="2">
    <source>
        <dbReference type="ARBA" id="ARBA00008814"/>
    </source>
</evidence>
<dbReference type="InterPro" id="IPR002491">
    <property type="entry name" value="ABC_transptr_periplasmic_BD"/>
</dbReference>
<dbReference type="GO" id="GO:0030288">
    <property type="term" value="C:outer membrane-bounded periplasmic space"/>
    <property type="evidence" value="ECO:0007669"/>
    <property type="project" value="TreeGrafter"/>
</dbReference>
<dbReference type="PROSITE" id="PS50983">
    <property type="entry name" value="FE_B12_PBP"/>
    <property type="match status" value="1"/>
</dbReference>
<dbReference type="AlphaFoldDB" id="A0A401UFV3"/>
<name>A0A401UFV3_9CLOT</name>
<dbReference type="InterPro" id="IPR033870">
    <property type="entry name" value="FatB"/>
</dbReference>
<feature type="chain" id="PRO_5019448912" evidence="5">
    <location>
        <begin position="26"/>
        <end position="314"/>
    </location>
</feature>
<evidence type="ECO:0000256" key="1">
    <source>
        <dbReference type="ARBA" id="ARBA00004196"/>
    </source>
</evidence>
<dbReference type="EMBL" id="BHYK01000001">
    <property type="protein sequence ID" value="GCD08450.1"/>
    <property type="molecule type" value="Genomic_DNA"/>
</dbReference>
<gene>
    <name evidence="7" type="ORF">Ctaglu_00730</name>
</gene>
<dbReference type="CDD" id="cd01140">
    <property type="entry name" value="FatB"/>
    <property type="match status" value="1"/>
</dbReference>
<evidence type="ECO:0000256" key="3">
    <source>
        <dbReference type="ARBA" id="ARBA00022448"/>
    </source>
</evidence>
<dbReference type="PANTHER" id="PTHR30532">
    <property type="entry name" value="IRON III DICITRATE-BINDING PERIPLASMIC PROTEIN"/>
    <property type="match status" value="1"/>
</dbReference>
<dbReference type="SUPFAM" id="SSF53807">
    <property type="entry name" value="Helical backbone' metal receptor"/>
    <property type="match status" value="1"/>
</dbReference>
<dbReference type="Pfam" id="PF01497">
    <property type="entry name" value="Peripla_BP_2"/>
    <property type="match status" value="1"/>
</dbReference>
<comment type="similarity">
    <text evidence="2">Belongs to the bacterial solute-binding protein 8 family.</text>
</comment>
<dbReference type="InterPro" id="IPR051313">
    <property type="entry name" value="Bact_iron-sidero_bind"/>
</dbReference>
<sequence>MKKKIVLRLGLTMLFMIGAVGCSNAGVSSDKKEDKAIEIKVKHKLGETSVKKTPKNVVVFDYGVLDSLDKMGVEVKALPKSNVPTYLSKFKDDKYTDVGTLQEPNFEKISELKPDLIVIGGRQAKKYEEFKKIAPTVYMDTDDKDYIGSFKTNMKSLANIFDKNDFVDKELKKIDDNIKFLNEKSKKDGKNSLVIMASDGSLSAYGEASRFGMLHKEFGFQAVDKNIESSGHGQKISFEYIVEKNPEYLFVIDRGAIVGGKTSAKQFLENDLIKSTKAYKNKNIVYLTPDVWYLSSGGFDSTNKMIEQAGSVLK</sequence>
<evidence type="ECO:0000256" key="5">
    <source>
        <dbReference type="SAM" id="SignalP"/>
    </source>
</evidence>
<evidence type="ECO:0000256" key="4">
    <source>
        <dbReference type="ARBA" id="ARBA00022729"/>
    </source>
</evidence>
<feature type="domain" description="Fe/B12 periplasmic-binding" evidence="6">
    <location>
        <begin position="56"/>
        <end position="314"/>
    </location>
</feature>
<dbReference type="RefSeq" id="WP_124996935.1">
    <property type="nucleotide sequence ID" value="NZ_BHYK01000001.1"/>
</dbReference>
<accession>A0A401UFV3</accession>
<evidence type="ECO:0000313" key="7">
    <source>
        <dbReference type="EMBL" id="GCD08450.1"/>
    </source>
</evidence>
<organism evidence="7 8">
    <name type="scientific">Clostridium tagluense</name>
    <dbReference type="NCBI Taxonomy" id="360422"/>
    <lineage>
        <taxon>Bacteria</taxon>
        <taxon>Bacillati</taxon>
        <taxon>Bacillota</taxon>
        <taxon>Clostridia</taxon>
        <taxon>Eubacteriales</taxon>
        <taxon>Clostridiaceae</taxon>
        <taxon>Clostridium</taxon>
    </lineage>
</organism>
<keyword evidence="4 5" id="KW-0732">Signal</keyword>
<dbReference type="Gene3D" id="3.40.50.1980">
    <property type="entry name" value="Nitrogenase molybdenum iron protein domain"/>
    <property type="match status" value="2"/>
</dbReference>
<protein>
    <submittedName>
        <fullName evidence="7">Iron ABC transporter substrate-binding protein</fullName>
    </submittedName>
</protein>
<feature type="signal peptide" evidence="5">
    <location>
        <begin position="1"/>
        <end position="25"/>
    </location>
</feature>
<evidence type="ECO:0000259" key="6">
    <source>
        <dbReference type="PROSITE" id="PS50983"/>
    </source>
</evidence>
<dbReference type="PANTHER" id="PTHR30532:SF28">
    <property type="entry name" value="PETROBACTIN-BINDING PROTEIN YCLQ"/>
    <property type="match status" value="1"/>
</dbReference>
<evidence type="ECO:0000313" key="8">
    <source>
        <dbReference type="Proteomes" id="UP000287872"/>
    </source>
</evidence>
<comment type="caution">
    <text evidence="7">The sequence shown here is derived from an EMBL/GenBank/DDBJ whole genome shotgun (WGS) entry which is preliminary data.</text>
</comment>
<keyword evidence="8" id="KW-1185">Reference proteome</keyword>
<dbReference type="OrthoDB" id="63946at2"/>
<reference evidence="7 8" key="1">
    <citation type="submission" date="2018-11" db="EMBL/GenBank/DDBJ databases">
        <title>Genome sequencing and assembly of Clostridium tagluense strain A121.</title>
        <authorList>
            <person name="Murakami T."/>
            <person name="Segawa T."/>
            <person name="Shcherbakova V.A."/>
            <person name="Mori H."/>
            <person name="Yoshimura Y."/>
        </authorList>
    </citation>
    <scope>NUCLEOTIDE SEQUENCE [LARGE SCALE GENOMIC DNA]</scope>
    <source>
        <strain evidence="7 8">A121</strain>
    </source>
</reference>
<keyword evidence="3" id="KW-0813">Transport</keyword>
<proteinExistence type="inferred from homology"/>